<dbReference type="SUPFAM" id="SSF56300">
    <property type="entry name" value="Metallo-dependent phosphatases"/>
    <property type="match status" value="1"/>
</dbReference>
<dbReference type="InterPro" id="IPR029052">
    <property type="entry name" value="Metallo-depent_PP-like"/>
</dbReference>
<dbReference type="PANTHER" id="PTHR37844:SF2">
    <property type="entry name" value="SER_THR PROTEIN PHOSPHATASE SUPERFAMILY (AFU_ORTHOLOGUE AFUA_1G14840)"/>
    <property type="match status" value="1"/>
</dbReference>
<organism evidence="1 2">
    <name type="scientific">Thermomonas brevis</name>
    <dbReference type="NCBI Taxonomy" id="215691"/>
    <lineage>
        <taxon>Bacteria</taxon>
        <taxon>Pseudomonadati</taxon>
        <taxon>Pseudomonadota</taxon>
        <taxon>Gammaproteobacteria</taxon>
        <taxon>Lysobacterales</taxon>
        <taxon>Lysobacteraceae</taxon>
        <taxon>Thermomonas</taxon>
    </lineage>
</organism>
<sequence length="118" mass="12852">MDPCPQIDLAVSQPDVVILASDIDVGARAVEWVDQAFPDFPVVYVHGNHKGYGDNIDEVQQGIAEACAATGHVHYLDRRELVIGGVCFLGATLWADFQLYGKGSSVLAKYDAEQLRFS</sequence>
<gene>
    <name evidence="1" type="ORF">H9L17_09560</name>
</gene>
<evidence type="ECO:0000313" key="1">
    <source>
        <dbReference type="EMBL" id="QNN45475.1"/>
    </source>
</evidence>
<reference evidence="1 2" key="1">
    <citation type="submission" date="2020-08" db="EMBL/GenBank/DDBJ databases">
        <title>Genome sequence of Thermomonas brevis KACC 16975T.</title>
        <authorList>
            <person name="Hyun D.-W."/>
            <person name="Bae J.-W."/>
        </authorList>
    </citation>
    <scope>NUCLEOTIDE SEQUENCE [LARGE SCALE GENOMIC DNA]</scope>
    <source>
        <strain evidence="1 2">KACC 16975</strain>
    </source>
</reference>
<name>A0A7G9QQ50_9GAMM</name>
<keyword evidence="2" id="KW-1185">Reference proteome</keyword>
<dbReference type="AlphaFoldDB" id="A0A7G9QQ50"/>
<dbReference type="Proteomes" id="UP000515977">
    <property type="component" value="Chromosome"/>
</dbReference>
<dbReference type="KEGG" id="tbv:H9L17_09560"/>
<accession>A0A7G9QQ50</accession>
<dbReference type="RefSeq" id="WP_187569243.1">
    <property type="nucleotide sequence ID" value="NZ_CP060711.1"/>
</dbReference>
<proteinExistence type="predicted"/>
<dbReference type="EMBL" id="CP060711">
    <property type="protein sequence ID" value="QNN45475.1"/>
    <property type="molecule type" value="Genomic_DNA"/>
</dbReference>
<dbReference type="PANTHER" id="PTHR37844">
    <property type="entry name" value="SER/THR PROTEIN PHOSPHATASE SUPERFAMILY (AFU_ORTHOLOGUE AFUA_1G14840)"/>
    <property type="match status" value="1"/>
</dbReference>
<evidence type="ECO:0000313" key="2">
    <source>
        <dbReference type="Proteomes" id="UP000515977"/>
    </source>
</evidence>
<protein>
    <submittedName>
        <fullName evidence="1">Uncharacterized protein</fullName>
    </submittedName>
</protein>